<protein>
    <submittedName>
        <fullName evidence="4">Uncharacterized protein</fullName>
    </submittedName>
</protein>
<keyword evidence="5" id="KW-1185">Reference proteome</keyword>
<evidence type="ECO:0000313" key="3">
    <source>
        <dbReference type="EMBL" id="CAF4468228.1"/>
    </source>
</evidence>
<keyword evidence="1" id="KW-0472">Membrane</keyword>
<dbReference type="Proteomes" id="UP000663873">
    <property type="component" value="Unassembled WGS sequence"/>
</dbReference>
<keyword evidence="1" id="KW-1133">Transmembrane helix</keyword>
<organism evidence="4 5">
    <name type="scientific">Rotaria socialis</name>
    <dbReference type="NCBI Taxonomy" id="392032"/>
    <lineage>
        <taxon>Eukaryota</taxon>
        <taxon>Metazoa</taxon>
        <taxon>Spiralia</taxon>
        <taxon>Gnathifera</taxon>
        <taxon>Rotifera</taxon>
        <taxon>Eurotatoria</taxon>
        <taxon>Bdelloidea</taxon>
        <taxon>Philodinida</taxon>
        <taxon>Philodinidae</taxon>
        <taxon>Rotaria</taxon>
    </lineage>
</organism>
<feature type="transmembrane region" description="Helical" evidence="1">
    <location>
        <begin position="20"/>
        <end position="41"/>
    </location>
</feature>
<dbReference type="EMBL" id="CAJOBQ010001227">
    <property type="protein sequence ID" value="CAF4468228.1"/>
    <property type="molecule type" value="Genomic_DNA"/>
</dbReference>
<keyword evidence="1" id="KW-0812">Transmembrane</keyword>
<dbReference type="AlphaFoldDB" id="A0A821J4R4"/>
<evidence type="ECO:0000256" key="1">
    <source>
        <dbReference type="SAM" id="Phobius"/>
    </source>
</evidence>
<dbReference type="Proteomes" id="UP000663851">
    <property type="component" value="Unassembled WGS sequence"/>
</dbReference>
<reference evidence="4" key="1">
    <citation type="submission" date="2021-02" db="EMBL/GenBank/DDBJ databases">
        <authorList>
            <person name="Nowell W R."/>
        </authorList>
    </citation>
    <scope>NUCLEOTIDE SEQUENCE</scope>
</reference>
<evidence type="ECO:0000313" key="2">
    <source>
        <dbReference type="EMBL" id="CAF4444932.1"/>
    </source>
</evidence>
<evidence type="ECO:0000313" key="4">
    <source>
        <dbReference type="EMBL" id="CAF4711697.1"/>
    </source>
</evidence>
<sequence length="104" mass="12224">MHASHHTNLSPRVAIELLVTAINISLSYLNVSGTFYAYLIASARFRRQTKYVLLKQRFKCFWPISENFGRPYTYMNNQVILNKQIMPIKFSTMSKKMIVNKYIN</sequence>
<comment type="caution">
    <text evidence="4">The sequence shown here is derived from an EMBL/GenBank/DDBJ whole genome shotgun (WGS) entry which is preliminary data.</text>
</comment>
<accession>A0A821J4R4</accession>
<dbReference type="Proteomes" id="UP000663862">
    <property type="component" value="Unassembled WGS sequence"/>
</dbReference>
<evidence type="ECO:0000313" key="5">
    <source>
        <dbReference type="Proteomes" id="UP000663873"/>
    </source>
</evidence>
<dbReference type="EMBL" id="CAJOBO010002328">
    <property type="protein sequence ID" value="CAF4444932.1"/>
    <property type="molecule type" value="Genomic_DNA"/>
</dbReference>
<name>A0A821J4R4_9BILA</name>
<dbReference type="EMBL" id="CAJOBP010035783">
    <property type="protein sequence ID" value="CAF4711697.1"/>
    <property type="molecule type" value="Genomic_DNA"/>
</dbReference>
<proteinExistence type="predicted"/>
<gene>
    <name evidence="2" type="ORF">HFQ381_LOCUS23420</name>
    <name evidence="3" type="ORF">TSG867_LOCUS18417</name>
    <name evidence="4" type="ORF">UJA718_LOCUS36775</name>
</gene>